<keyword evidence="2" id="KW-0472">Membrane</keyword>
<feature type="region of interest" description="Disordered" evidence="1">
    <location>
        <begin position="79"/>
        <end position="155"/>
    </location>
</feature>
<evidence type="ECO:0000256" key="1">
    <source>
        <dbReference type="SAM" id="MobiDB-lite"/>
    </source>
</evidence>
<keyword evidence="2" id="KW-1133">Transmembrane helix</keyword>
<feature type="compositionally biased region" description="Pro residues" evidence="1">
    <location>
        <begin position="35"/>
        <end position="47"/>
    </location>
</feature>
<keyword evidence="2" id="KW-0812">Transmembrane</keyword>
<feature type="transmembrane region" description="Helical" evidence="2">
    <location>
        <begin position="55"/>
        <end position="78"/>
    </location>
</feature>
<accession>A0AA37XFQ1</accession>
<dbReference type="RefSeq" id="WP_284251034.1">
    <property type="nucleotide sequence ID" value="NZ_BSUM01000001.1"/>
</dbReference>
<protein>
    <submittedName>
        <fullName evidence="3">Uncharacterized protein</fullName>
    </submittedName>
</protein>
<sequence length="280" mass="28401">MSGHGGGSDPYGGWRDAPGGDMSSIPAGHQQQVPGVPPPPAVPPGRAPLPGGRRAWWIGGVVAAVVAIGAGGVTAALLNGGDAREPGGPGPSGPPPVASPSPSPTSDDPRPGITVPVPTRSANPSPTPSPSPTSDPEEPTSDPAAPPVVDGRIAGDGYSVAVSDGWLPSAWGENNDGELVNGDARLSIYRFVPNDPAATCDSQLRQLLIWRPGTIGELPDRQVGGLDAPGGSLTVDEGGLVEMRCISHADSVYNVAMEMTSGDGQERADIDAMLDSWQWT</sequence>
<organism evidence="3 4">
    <name type="scientific">Litorihabitans aurantiacus</name>
    <dbReference type="NCBI Taxonomy" id="1930061"/>
    <lineage>
        <taxon>Bacteria</taxon>
        <taxon>Bacillati</taxon>
        <taxon>Actinomycetota</taxon>
        <taxon>Actinomycetes</taxon>
        <taxon>Micrococcales</taxon>
        <taxon>Beutenbergiaceae</taxon>
        <taxon>Litorihabitans</taxon>
    </lineage>
</organism>
<feature type="region of interest" description="Disordered" evidence="1">
    <location>
        <begin position="1"/>
        <end position="48"/>
    </location>
</feature>
<evidence type="ECO:0000313" key="3">
    <source>
        <dbReference type="EMBL" id="GMA32326.1"/>
    </source>
</evidence>
<proteinExistence type="predicted"/>
<reference evidence="3" key="2">
    <citation type="submission" date="2023-02" db="EMBL/GenBank/DDBJ databases">
        <authorList>
            <person name="Sun Q."/>
            <person name="Mori K."/>
        </authorList>
    </citation>
    <scope>NUCLEOTIDE SEQUENCE</scope>
    <source>
        <strain evidence="3">NBRC 112290</strain>
    </source>
</reference>
<comment type="caution">
    <text evidence="3">The sequence shown here is derived from an EMBL/GenBank/DDBJ whole genome shotgun (WGS) entry which is preliminary data.</text>
</comment>
<keyword evidence="4" id="KW-1185">Reference proteome</keyword>
<feature type="compositionally biased region" description="Gly residues" evidence="1">
    <location>
        <begin position="1"/>
        <end position="10"/>
    </location>
</feature>
<gene>
    <name evidence="3" type="ORF">GCM10025875_23180</name>
</gene>
<feature type="compositionally biased region" description="Pro residues" evidence="1">
    <location>
        <begin position="88"/>
        <end position="103"/>
    </location>
</feature>
<evidence type="ECO:0000256" key="2">
    <source>
        <dbReference type="SAM" id="Phobius"/>
    </source>
</evidence>
<name>A0AA37XFQ1_9MICO</name>
<dbReference type="Proteomes" id="UP001157161">
    <property type="component" value="Unassembled WGS sequence"/>
</dbReference>
<dbReference type="AlphaFoldDB" id="A0AA37XFQ1"/>
<evidence type="ECO:0000313" key="4">
    <source>
        <dbReference type="Proteomes" id="UP001157161"/>
    </source>
</evidence>
<dbReference type="EMBL" id="BSUM01000001">
    <property type="protein sequence ID" value="GMA32326.1"/>
    <property type="molecule type" value="Genomic_DNA"/>
</dbReference>
<reference evidence="3" key="1">
    <citation type="journal article" date="2014" name="Int. J. Syst. Evol. Microbiol.">
        <title>Complete genome sequence of Corynebacterium casei LMG S-19264T (=DSM 44701T), isolated from a smear-ripened cheese.</title>
        <authorList>
            <consortium name="US DOE Joint Genome Institute (JGI-PGF)"/>
            <person name="Walter F."/>
            <person name="Albersmeier A."/>
            <person name="Kalinowski J."/>
            <person name="Ruckert C."/>
        </authorList>
    </citation>
    <scope>NUCLEOTIDE SEQUENCE</scope>
    <source>
        <strain evidence="3">NBRC 112290</strain>
    </source>
</reference>